<organism evidence="3 4">
    <name type="scientific">Megaselia scalaris</name>
    <name type="common">Humpbacked fly</name>
    <name type="synonym">Phora scalaris</name>
    <dbReference type="NCBI Taxonomy" id="36166"/>
    <lineage>
        <taxon>Eukaryota</taxon>
        <taxon>Metazoa</taxon>
        <taxon>Ecdysozoa</taxon>
        <taxon>Arthropoda</taxon>
        <taxon>Hexapoda</taxon>
        <taxon>Insecta</taxon>
        <taxon>Pterygota</taxon>
        <taxon>Neoptera</taxon>
        <taxon>Endopterygota</taxon>
        <taxon>Diptera</taxon>
        <taxon>Brachycera</taxon>
        <taxon>Muscomorpha</taxon>
        <taxon>Platypezoidea</taxon>
        <taxon>Phoridae</taxon>
        <taxon>Megaseliini</taxon>
        <taxon>Megaselia</taxon>
    </lineage>
</organism>
<dbReference type="SUPFAM" id="SSF49785">
    <property type="entry name" value="Galactose-binding domain-like"/>
    <property type="match status" value="1"/>
</dbReference>
<evidence type="ECO:0000313" key="3">
    <source>
        <dbReference type="EnsemblMetazoa" id="MESCA006505-PA"/>
    </source>
</evidence>
<dbReference type="EMBL" id="CAQQ02089090">
    <property type="status" value="NOT_ANNOTATED_CDS"/>
    <property type="molecule type" value="Genomic_DNA"/>
</dbReference>
<keyword evidence="1" id="KW-0472">Membrane</keyword>
<evidence type="ECO:0000259" key="2">
    <source>
        <dbReference type="PROSITE" id="PS01285"/>
    </source>
</evidence>
<dbReference type="AlphaFoldDB" id="T1GS57"/>
<dbReference type="EMBL" id="CAQQ02089092">
    <property type="status" value="NOT_ANNOTATED_CDS"/>
    <property type="molecule type" value="Genomic_DNA"/>
</dbReference>
<feature type="domain" description="F5/8 type C" evidence="2">
    <location>
        <begin position="111"/>
        <end position="143"/>
    </location>
</feature>
<evidence type="ECO:0000256" key="1">
    <source>
        <dbReference type="SAM" id="Phobius"/>
    </source>
</evidence>
<keyword evidence="4" id="KW-1185">Reference proteome</keyword>
<dbReference type="HOGENOM" id="CLU_1280532_0_0_1"/>
<dbReference type="InterPro" id="IPR000421">
    <property type="entry name" value="FA58C"/>
</dbReference>
<dbReference type="EMBL" id="CAQQ02089091">
    <property type="status" value="NOT_ANNOTATED_CDS"/>
    <property type="molecule type" value="Genomic_DNA"/>
</dbReference>
<dbReference type="InterPro" id="IPR008979">
    <property type="entry name" value="Galactose-bd-like_sf"/>
</dbReference>
<keyword evidence="1" id="KW-0812">Transmembrane</keyword>
<sequence length="216" mass="24373">GKKRNHPPYLTNELLSLRKLLRAQFNKSFTDGDWSTYKALLKWYTKAKKAAQRESGRKLCESIESVSDMSRLRKVLAKTHTSPSFIKNNKGNWTDSSLEINRLKIDNNGGAWCPKHMVSRALKEYIQIDLVKVHAITSILTQGRFGKGQGQEYTEAFNFNSQVLLKRLLKIWAKTGMSTFANLGLLTVLLLASFLNFHSTQFNCSSILKVSSGSVA</sequence>
<reference evidence="3" key="2">
    <citation type="submission" date="2015-06" db="UniProtKB">
        <authorList>
            <consortium name="EnsemblMetazoa"/>
        </authorList>
    </citation>
    <scope>IDENTIFICATION</scope>
</reference>
<accession>T1GS57</accession>
<protein>
    <recommendedName>
        <fullName evidence="2">F5/8 type C domain-containing protein</fullName>
    </recommendedName>
</protein>
<feature type="transmembrane region" description="Helical" evidence="1">
    <location>
        <begin position="176"/>
        <end position="197"/>
    </location>
</feature>
<dbReference type="EMBL" id="CAQQ02089094">
    <property type="status" value="NOT_ANNOTATED_CDS"/>
    <property type="molecule type" value="Genomic_DNA"/>
</dbReference>
<dbReference type="PROSITE" id="PS01285">
    <property type="entry name" value="FA58C_1"/>
    <property type="match status" value="1"/>
</dbReference>
<dbReference type="Gene3D" id="2.60.120.260">
    <property type="entry name" value="Galactose-binding domain-like"/>
    <property type="match status" value="1"/>
</dbReference>
<reference evidence="4" key="1">
    <citation type="submission" date="2013-02" db="EMBL/GenBank/DDBJ databases">
        <authorList>
            <person name="Hughes D."/>
        </authorList>
    </citation>
    <scope>NUCLEOTIDE SEQUENCE</scope>
    <source>
        <strain>Durham</strain>
        <strain evidence="4">NC isolate 2 -- Noor lab</strain>
    </source>
</reference>
<dbReference type="EnsemblMetazoa" id="MESCA006505-RA">
    <property type="protein sequence ID" value="MESCA006505-PA"/>
    <property type="gene ID" value="MESCA006505"/>
</dbReference>
<dbReference type="Proteomes" id="UP000015102">
    <property type="component" value="Unassembled WGS sequence"/>
</dbReference>
<name>T1GS57_MEGSC</name>
<proteinExistence type="predicted"/>
<keyword evidence="1" id="KW-1133">Transmembrane helix</keyword>
<evidence type="ECO:0000313" key="4">
    <source>
        <dbReference type="Proteomes" id="UP000015102"/>
    </source>
</evidence>
<dbReference type="EMBL" id="CAQQ02089093">
    <property type="status" value="NOT_ANNOTATED_CDS"/>
    <property type="molecule type" value="Genomic_DNA"/>
</dbReference>